<dbReference type="Gene3D" id="1.20.120.1630">
    <property type="match status" value="1"/>
</dbReference>
<dbReference type="RefSeq" id="WP_330485412.1">
    <property type="nucleotide sequence ID" value="NZ_JAZBJZ010000104.1"/>
</dbReference>
<dbReference type="EMBL" id="JAZBJZ010000104">
    <property type="protein sequence ID" value="MEE3718976.1"/>
    <property type="molecule type" value="Genomic_DNA"/>
</dbReference>
<dbReference type="AlphaFoldDB" id="A0AAW9Q1G8"/>
<evidence type="ECO:0000313" key="2">
    <source>
        <dbReference type="EMBL" id="MEE3718976.1"/>
    </source>
</evidence>
<dbReference type="PANTHER" id="PTHR32251:SF33">
    <property type="entry name" value="STEROID 5-ALPHA REDUCTASE C-TERMINAL DOMAIN-CONTAINING PROTEIN"/>
    <property type="match status" value="1"/>
</dbReference>
<gene>
    <name evidence="2" type="ORF">V2H45_19710</name>
</gene>
<dbReference type="PROSITE" id="PS50244">
    <property type="entry name" value="S5A_REDUCTASE"/>
    <property type="match status" value="1"/>
</dbReference>
<organism evidence="2 3">
    <name type="scientific">Tumidithrix elongata BACA0141</name>
    <dbReference type="NCBI Taxonomy" id="2716417"/>
    <lineage>
        <taxon>Bacteria</taxon>
        <taxon>Bacillati</taxon>
        <taxon>Cyanobacteriota</taxon>
        <taxon>Cyanophyceae</taxon>
        <taxon>Pseudanabaenales</taxon>
        <taxon>Pseudanabaenaceae</taxon>
        <taxon>Tumidithrix</taxon>
        <taxon>Tumidithrix elongata</taxon>
    </lineage>
</organism>
<keyword evidence="3" id="KW-1185">Reference proteome</keyword>
<evidence type="ECO:0000313" key="3">
    <source>
        <dbReference type="Proteomes" id="UP001333818"/>
    </source>
</evidence>
<name>A0AAW9Q1G8_9CYAN</name>
<accession>A0AAW9Q1G8</accession>
<reference evidence="2" key="1">
    <citation type="submission" date="2024-01" db="EMBL/GenBank/DDBJ databases">
        <title>Bank of Algae and Cyanobacteria of the Azores (BACA) strain genomes.</title>
        <authorList>
            <person name="Luz R."/>
            <person name="Cordeiro R."/>
            <person name="Fonseca A."/>
            <person name="Goncalves V."/>
        </authorList>
    </citation>
    <scope>NUCLEOTIDE SEQUENCE</scope>
    <source>
        <strain evidence="2">BACA0141</strain>
    </source>
</reference>
<feature type="transmembrane region" description="Helical" evidence="1">
    <location>
        <begin position="12"/>
        <end position="28"/>
    </location>
</feature>
<keyword evidence="1" id="KW-0472">Membrane</keyword>
<feature type="transmembrane region" description="Helical" evidence="1">
    <location>
        <begin position="91"/>
        <end position="111"/>
    </location>
</feature>
<feature type="transmembrane region" description="Helical" evidence="1">
    <location>
        <begin position="64"/>
        <end position="85"/>
    </location>
</feature>
<dbReference type="Pfam" id="PF06966">
    <property type="entry name" value="DUF1295"/>
    <property type="match status" value="1"/>
</dbReference>
<dbReference type="GO" id="GO:0016020">
    <property type="term" value="C:membrane"/>
    <property type="evidence" value="ECO:0007669"/>
    <property type="project" value="TreeGrafter"/>
</dbReference>
<dbReference type="Proteomes" id="UP001333818">
    <property type="component" value="Unassembled WGS sequence"/>
</dbReference>
<dbReference type="PANTHER" id="PTHR32251">
    <property type="entry name" value="3-OXO-5-ALPHA-STEROID 4-DEHYDROGENASE"/>
    <property type="match status" value="1"/>
</dbReference>
<feature type="transmembrane region" description="Helical" evidence="1">
    <location>
        <begin position="158"/>
        <end position="176"/>
    </location>
</feature>
<comment type="caution">
    <text evidence="2">The sequence shown here is derived from an EMBL/GenBank/DDBJ whole genome shotgun (WGS) entry which is preliminary data.</text>
</comment>
<protein>
    <submittedName>
        <fullName evidence="2">DUF1295 domain-containing protein</fullName>
    </submittedName>
</protein>
<proteinExistence type="predicted"/>
<sequence length="219" mass="24857">MKIKHAIDLHKGLTTFVIVGLMIGYQNFSLGPWVYLALHGTYGLLWLLKSRIYPDRQWEQEIPLGTGIVTFGFLLLYWLAPFILISSGSVPPLPLVSVAIALNILGVFLHYTSDAQKYYTLKYHQGLITEGFFARCRNTNYLGEILIYLSFALLAQNWIPYAVLSAFVLAIFIPNMRKKDQSLSRYPEFEQYKAKTGLILPKLSIRVSSNVSQVESEST</sequence>
<keyword evidence="1" id="KW-1133">Transmembrane helix</keyword>
<keyword evidence="1" id="KW-0812">Transmembrane</keyword>
<dbReference type="InterPro" id="IPR010721">
    <property type="entry name" value="UstE-like"/>
</dbReference>
<evidence type="ECO:0000256" key="1">
    <source>
        <dbReference type="SAM" id="Phobius"/>
    </source>
</evidence>